<feature type="domain" description="YcaO" evidence="1">
    <location>
        <begin position="404"/>
        <end position="749"/>
    </location>
</feature>
<evidence type="ECO:0000259" key="1">
    <source>
        <dbReference type="PROSITE" id="PS51664"/>
    </source>
</evidence>
<dbReference type="EMBL" id="CP101988">
    <property type="protein sequence ID" value="UUI75781.1"/>
    <property type="molecule type" value="Genomic_DNA"/>
</dbReference>
<dbReference type="InterPro" id="IPR022291">
    <property type="entry name" value="Bacteriocin_synth_cyclodeHase"/>
</dbReference>
<protein>
    <submittedName>
        <fullName evidence="2">TOMM leader peptide-binding protein</fullName>
    </submittedName>
</protein>
<keyword evidence="3" id="KW-1185">Reference proteome</keyword>
<dbReference type="Gene3D" id="3.30.40.250">
    <property type="match status" value="1"/>
</dbReference>
<dbReference type="PANTHER" id="PTHR37809">
    <property type="entry name" value="RIBOSOMAL PROTEIN S12 METHYLTHIOTRANSFERASE ACCESSORY FACTOR YCAO"/>
    <property type="match status" value="1"/>
</dbReference>
<evidence type="ECO:0000313" key="2">
    <source>
        <dbReference type="EMBL" id="UUI75781.1"/>
    </source>
</evidence>
<dbReference type="NCBIfam" id="TIGR03882">
    <property type="entry name" value="cyclo_dehyd_2"/>
    <property type="match status" value="1"/>
</dbReference>
<gene>
    <name evidence="2" type="ORF">NP064_02360</name>
</gene>
<dbReference type="InterPro" id="IPR003776">
    <property type="entry name" value="YcaO-like_dom"/>
</dbReference>
<dbReference type="PANTHER" id="PTHR37809:SF1">
    <property type="entry name" value="RIBOSOMAL PROTEIN S12 METHYLTHIOTRANSFERASE ACCESSORY FACTOR YCAO"/>
    <property type="match status" value="1"/>
</dbReference>
<dbReference type="Gene3D" id="3.30.1330.230">
    <property type="match status" value="1"/>
</dbReference>
<name>A0ABY5KZ34_9CELL</name>
<proteinExistence type="predicted"/>
<accession>A0ABY5KZ34</accession>
<dbReference type="Pfam" id="PF02624">
    <property type="entry name" value="YcaO"/>
    <property type="match status" value="1"/>
</dbReference>
<dbReference type="Gene3D" id="3.40.50.720">
    <property type="entry name" value="NAD(P)-binding Rossmann-like Domain"/>
    <property type="match status" value="1"/>
</dbReference>
<dbReference type="Proteomes" id="UP001316189">
    <property type="component" value="Chromosome"/>
</dbReference>
<sequence>MTRDSVVALADSAGVVLCPPSGSAVDAPAAPGLAAGQTIPDWARPGSVRLVREGLHEVVTPVTERALLAELDPRGRPLPVVDLLAAVTAGAARAGMARPAAAWWSALTRLRARGVVLIDESPARPAPSPTDARAEAPATCLVTIVVAGDSRGATGDGFCAALAAAAPALPEAGAGPPVHVVLTADLTSRAARTAYDVALAAGARVLPIGLGQHTVRLGPLLGADLSSPAGGGHGCALCLVRSLLPGATSDPPHDVSLGWSVDAEHAAGMAAADRLTRLLSTPEAQTPHGAALRWELVVLDLGGTAAMRHRLTRFPTCPRCGARRDDHQAAPELARLTPTPLHVAHGYRSLGAAEFAALLEPFVDPRAGIVSALQESVQATGGHVAQVHHRVRTGAGWTTLPAMGRGSDVAQARASALGEAVERYSVSWHGDEPARRGTLRRLGADGLDPAEWLLHSEDQDDAPRRLGPDEQVDLLPLRSLTTGRVRWAPASTLLFGHPGPSDIGAPDSNGCAAAATWPEAVLHGALELVERDAVSLWWYPRSPRPALDPSILDPGLRRRTERAVRGAGREWWLLDLTHDLGIPVVAAVSRRVDAPEEAVVFGFGAHLDMAAAAARALGELDQMLAVGPDTDAPGAPPEARAFWAEARIGAHPYLRPHAEAPRSPVRIRPSGDATADVRAVVALLGEQRIEVLAHDSTRPEVGVPVARVLAPGLRHLDRRLGPGRLHDVPERLGWVPPGPRELNPVWLFV</sequence>
<evidence type="ECO:0000313" key="3">
    <source>
        <dbReference type="Proteomes" id="UP001316189"/>
    </source>
</evidence>
<dbReference type="NCBIfam" id="TIGR00702">
    <property type="entry name" value="YcaO-type kinase domain"/>
    <property type="match status" value="1"/>
</dbReference>
<dbReference type="PROSITE" id="PS51664">
    <property type="entry name" value="YCAO"/>
    <property type="match status" value="1"/>
</dbReference>
<dbReference type="Gene3D" id="3.30.160.660">
    <property type="match status" value="1"/>
</dbReference>
<organism evidence="2 3">
    <name type="scientific">Cellulomonas chengniuliangii</name>
    <dbReference type="NCBI Taxonomy" id="2968084"/>
    <lineage>
        <taxon>Bacteria</taxon>
        <taxon>Bacillati</taxon>
        <taxon>Actinomycetota</taxon>
        <taxon>Actinomycetes</taxon>
        <taxon>Micrococcales</taxon>
        <taxon>Cellulomonadaceae</taxon>
        <taxon>Cellulomonas</taxon>
    </lineage>
</organism>
<reference evidence="2 3" key="1">
    <citation type="submission" date="2022-07" db="EMBL/GenBank/DDBJ databases">
        <title>Novel species in genus cellulomonas.</title>
        <authorList>
            <person name="Ye L."/>
        </authorList>
    </citation>
    <scope>NUCLEOTIDE SEQUENCE [LARGE SCALE GENOMIC DNA]</scope>
    <source>
        <strain evidence="3">zg-Y338</strain>
    </source>
</reference>
<dbReference type="RefSeq" id="WP_227568119.1">
    <property type="nucleotide sequence ID" value="NZ_CP101988.1"/>
</dbReference>